<dbReference type="PROSITE" id="PS51257">
    <property type="entry name" value="PROKAR_LIPOPROTEIN"/>
    <property type="match status" value="1"/>
</dbReference>
<evidence type="ECO:0000313" key="4">
    <source>
        <dbReference type="EMBL" id="WOL17634.1"/>
    </source>
</evidence>
<dbReference type="FunFam" id="1.25.40.10:FF:000361">
    <property type="entry name" value="Pentatricopeptide repeat-containing protein chloroplastic"/>
    <property type="match status" value="1"/>
</dbReference>
<dbReference type="Pfam" id="PF20431">
    <property type="entry name" value="E_motif"/>
    <property type="match status" value="1"/>
</dbReference>
<dbReference type="FunFam" id="1.25.40.10:FF:000073">
    <property type="entry name" value="Pentatricopeptide repeat-containing protein chloroplastic"/>
    <property type="match status" value="1"/>
</dbReference>
<dbReference type="GO" id="GO:0009451">
    <property type="term" value="P:RNA modification"/>
    <property type="evidence" value="ECO:0007669"/>
    <property type="project" value="InterPro"/>
</dbReference>
<dbReference type="PANTHER" id="PTHR47926">
    <property type="entry name" value="PENTATRICOPEPTIDE REPEAT-CONTAINING PROTEIN"/>
    <property type="match status" value="1"/>
</dbReference>
<feature type="repeat" description="PPR" evidence="3">
    <location>
        <begin position="690"/>
        <end position="724"/>
    </location>
</feature>
<dbReference type="Gene3D" id="1.25.40.10">
    <property type="entry name" value="Tetratricopeptide repeat domain"/>
    <property type="match status" value="8"/>
</dbReference>
<dbReference type="Proteomes" id="UP001327560">
    <property type="component" value="Chromosome 8"/>
</dbReference>
<evidence type="ECO:0000256" key="2">
    <source>
        <dbReference type="ARBA" id="ARBA00061659"/>
    </source>
</evidence>
<keyword evidence="1" id="KW-0677">Repeat</keyword>
<dbReference type="InterPro" id="IPR002885">
    <property type="entry name" value="PPR_rpt"/>
</dbReference>
<name>A0AAQ3KZP4_9LILI</name>
<protein>
    <submittedName>
        <fullName evidence="4">Pentatricopeptide repeat-containing protein</fullName>
    </submittedName>
</protein>
<evidence type="ECO:0000256" key="1">
    <source>
        <dbReference type="ARBA" id="ARBA00022737"/>
    </source>
</evidence>
<feature type="repeat" description="PPR" evidence="3">
    <location>
        <begin position="459"/>
        <end position="493"/>
    </location>
</feature>
<dbReference type="Pfam" id="PF13041">
    <property type="entry name" value="PPR_2"/>
    <property type="match status" value="4"/>
</dbReference>
<feature type="repeat" description="PPR" evidence="3">
    <location>
        <begin position="559"/>
        <end position="589"/>
    </location>
</feature>
<dbReference type="PANTHER" id="PTHR47926:SF481">
    <property type="entry name" value="TETRATRICOPEPTIDE-LIKE HELICAL DOMAIN SUPERFAMILY"/>
    <property type="match status" value="1"/>
</dbReference>
<accession>A0AAQ3KZP4</accession>
<dbReference type="NCBIfam" id="TIGR00756">
    <property type="entry name" value="PPR"/>
    <property type="match status" value="9"/>
</dbReference>
<gene>
    <name evidence="4" type="ORF">Cni_G26427</name>
</gene>
<reference evidence="4 5" key="1">
    <citation type="submission" date="2023-10" db="EMBL/GenBank/DDBJ databases">
        <title>Chromosome-scale genome assembly provides insights into flower coloration mechanisms of Canna indica.</title>
        <authorList>
            <person name="Li C."/>
        </authorList>
    </citation>
    <scope>NUCLEOTIDE SEQUENCE [LARGE SCALE GENOMIC DNA]</scope>
    <source>
        <tissue evidence="4">Flower</tissue>
    </source>
</reference>
<dbReference type="FunFam" id="1.25.40.10:FF:000412">
    <property type="entry name" value="Putative pentatricopeptide repeat-containing protein"/>
    <property type="match status" value="1"/>
</dbReference>
<dbReference type="InterPro" id="IPR011990">
    <property type="entry name" value="TPR-like_helical_dom_sf"/>
</dbReference>
<dbReference type="EMBL" id="CP136897">
    <property type="protein sequence ID" value="WOL17634.1"/>
    <property type="molecule type" value="Genomic_DNA"/>
</dbReference>
<dbReference type="FunFam" id="1.25.40.10:FF:000090">
    <property type="entry name" value="Pentatricopeptide repeat-containing protein, chloroplastic"/>
    <property type="match status" value="1"/>
</dbReference>
<feature type="repeat" description="PPR" evidence="3">
    <location>
        <begin position="590"/>
        <end position="624"/>
    </location>
</feature>
<proteinExistence type="inferred from homology"/>
<dbReference type="PROSITE" id="PS51375">
    <property type="entry name" value="PPR"/>
    <property type="match status" value="8"/>
</dbReference>
<organism evidence="4 5">
    <name type="scientific">Canna indica</name>
    <name type="common">Indian-shot</name>
    <dbReference type="NCBI Taxonomy" id="4628"/>
    <lineage>
        <taxon>Eukaryota</taxon>
        <taxon>Viridiplantae</taxon>
        <taxon>Streptophyta</taxon>
        <taxon>Embryophyta</taxon>
        <taxon>Tracheophyta</taxon>
        <taxon>Spermatophyta</taxon>
        <taxon>Magnoliopsida</taxon>
        <taxon>Liliopsida</taxon>
        <taxon>Zingiberales</taxon>
        <taxon>Cannaceae</taxon>
        <taxon>Canna</taxon>
    </lineage>
</organism>
<feature type="repeat" description="PPR" evidence="3">
    <location>
        <begin position="255"/>
        <end position="289"/>
    </location>
</feature>
<dbReference type="Pfam" id="PF01535">
    <property type="entry name" value="PPR"/>
    <property type="match status" value="7"/>
</dbReference>
<sequence length="910" mass="101346">MLQGQKVVLSLYRPSTTSFCGRALPSCHSLQSCRRDALHLLDEMPPPDFRTCNERIRYCTSNHDHQASLALFRWMLGARLRPDSFALAAVIKSATASLLVTGQPEAVHGFALKAGYAAFAAVQKTIIDMYARFGALGDSCRVFGEMDKRDSVAWNVLLTGYIRAGLHKDAMSLFCSMHACGVEEVKPTAITFAVILPLISKLNLLKNGQNVHGYAIKLGLEAGTLVGNALVSMYAKCDSVVDDAHKVFSLISSKDVVSWNSLIAGCSQCGLFAEAFKLFSQMVSTDLLPNETTIVSILPICAFMEDGWHSGKEFHCYILRHGLDMDLSVWNALLMHYSKVGHMERAECIFSRLDMPDLVTWNSMIAGYATNGWISKALDLFQLLLFSGIKPDSVTLVSVLPLCAQHHDLNGGKKIHGYVFRHNLLCQETSLENTIVDLYGKCGKLEDALQTFKSIKKKDIVSWNTMLSAYVDNERVEKFVNLLNQMNHQGIQPDCITILTVLRATILYGIRKVREAHAYSFRCGFVSHTNVGNAILDAYAKCGSTEDAQRTFSNLTGKNVITGNTMISGYLKNGCLDSAKMVFRQMFEKDNTTWNLMVKVYAHSDRRDLAFVLFHHLQSEGMRPDSLSIMSILPACACLASPHLVRQCHGYVIRNYLYDTHLEGALLDSYAKCGSIIDAYKLFQTSPSRDLVTFTAMVGGYAMHGLADEAIRVFSDMLEANVKPDHVIMTALLSACGHAGLTDEGWRLFKSMIQLHDIRPTMEHYACMVDLLARRGRLREAYEFILNLPCEANANVWGTLLGACKIHKEVEIGRLVADKLFHIEAENIGNYVVMSNIYAADGRWEGVEQVRRLMKEKDLKKPAGCSWLEVGLKRHVFVAGDLSHPQRTIIYGTLITLDKLMKESLKSTSI</sequence>
<dbReference type="AlphaFoldDB" id="A0AAQ3KZP4"/>
<evidence type="ECO:0000313" key="5">
    <source>
        <dbReference type="Proteomes" id="UP001327560"/>
    </source>
</evidence>
<feature type="repeat" description="PPR" evidence="3">
    <location>
        <begin position="725"/>
        <end position="760"/>
    </location>
</feature>
<feature type="repeat" description="PPR" evidence="3">
    <location>
        <begin position="150"/>
        <end position="184"/>
    </location>
</feature>
<dbReference type="GO" id="GO:0003729">
    <property type="term" value="F:mRNA binding"/>
    <property type="evidence" value="ECO:0007669"/>
    <property type="project" value="UniProtKB-ARBA"/>
</dbReference>
<evidence type="ECO:0000256" key="3">
    <source>
        <dbReference type="PROSITE-ProRule" id="PRU00708"/>
    </source>
</evidence>
<dbReference type="InterPro" id="IPR046960">
    <property type="entry name" value="PPR_At4g14850-like_plant"/>
</dbReference>
<keyword evidence="5" id="KW-1185">Reference proteome</keyword>
<feature type="repeat" description="PPR" evidence="3">
    <location>
        <begin position="357"/>
        <end position="391"/>
    </location>
</feature>
<comment type="similarity">
    <text evidence="2">Belongs to the PPR family. PCMP-E subfamily.</text>
</comment>
<dbReference type="InterPro" id="IPR046848">
    <property type="entry name" value="E_motif"/>
</dbReference>